<dbReference type="AlphaFoldDB" id="A0A8J4EF72"/>
<evidence type="ECO:0008006" key="3">
    <source>
        <dbReference type="Google" id="ProtNLM"/>
    </source>
</evidence>
<evidence type="ECO:0000313" key="2">
    <source>
        <dbReference type="Proteomes" id="UP000635606"/>
    </source>
</evidence>
<comment type="caution">
    <text evidence="1">The sequence shown here is derived from an EMBL/GenBank/DDBJ whole genome shotgun (WGS) entry which is preliminary data.</text>
</comment>
<organism evidence="1 2">
    <name type="scientific">Virgisporangium ochraceum</name>
    <dbReference type="NCBI Taxonomy" id="65505"/>
    <lineage>
        <taxon>Bacteria</taxon>
        <taxon>Bacillati</taxon>
        <taxon>Actinomycetota</taxon>
        <taxon>Actinomycetes</taxon>
        <taxon>Micromonosporales</taxon>
        <taxon>Micromonosporaceae</taxon>
        <taxon>Virgisporangium</taxon>
    </lineage>
</organism>
<dbReference type="RefSeq" id="WP_203932297.1">
    <property type="nucleotide sequence ID" value="NZ_BOPH01000101.1"/>
</dbReference>
<gene>
    <name evidence="1" type="ORF">Voc01_073630</name>
</gene>
<reference evidence="1" key="1">
    <citation type="submission" date="2021-01" db="EMBL/GenBank/DDBJ databases">
        <title>Whole genome shotgun sequence of Virgisporangium ochraceum NBRC 16418.</title>
        <authorList>
            <person name="Komaki H."/>
            <person name="Tamura T."/>
        </authorList>
    </citation>
    <scope>NUCLEOTIDE SEQUENCE</scope>
    <source>
        <strain evidence="1">NBRC 16418</strain>
    </source>
</reference>
<protein>
    <recommendedName>
        <fullName evidence="3">FXSXX-COOH protein</fullName>
    </recommendedName>
</protein>
<name>A0A8J4EF72_9ACTN</name>
<accession>A0A8J4EF72</accession>
<evidence type="ECO:0000313" key="1">
    <source>
        <dbReference type="EMBL" id="GIJ72446.1"/>
    </source>
</evidence>
<keyword evidence="2" id="KW-1185">Reference proteome</keyword>
<dbReference type="EMBL" id="BOPH01000101">
    <property type="protein sequence ID" value="GIJ72446.1"/>
    <property type="molecule type" value="Genomic_DNA"/>
</dbReference>
<proteinExistence type="predicted"/>
<sequence>METVQPLPELTDAELEELMAVASPGLRDALERAASPEARESRGLGFNSFVDYDS</sequence>
<dbReference type="Proteomes" id="UP000635606">
    <property type="component" value="Unassembled WGS sequence"/>
</dbReference>